<reference evidence="3" key="3">
    <citation type="journal article" date="2014" name="Nature">
        <title>Elephant shark genome provides unique insights into gnathostome evolution.</title>
        <authorList>
            <consortium name="International Elephant Shark Genome Sequencing Consortium"/>
            <person name="Venkatesh B."/>
            <person name="Lee A.P."/>
            <person name="Ravi V."/>
            <person name="Maurya A.K."/>
            <person name="Lian M.M."/>
            <person name="Swann J.B."/>
            <person name="Ohta Y."/>
            <person name="Flajnik M.F."/>
            <person name="Sutoh Y."/>
            <person name="Kasahara M."/>
            <person name="Hoon S."/>
            <person name="Gangu V."/>
            <person name="Roy S.W."/>
            <person name="Irimia M."/>
            <person name="Korzh V."/>
            <person name="Kondrychyn I."/>
            <person name="Lim Z.W."/>
            <person name="Tay B.H."/>
            <person name="Tohari S."/>
            <person name="Kong K.W."/>
            <person name="Ho S."/>
            <person name="Lorente-Galdos B."/>
            <person name="Quilez J."/>
            <person name="Marques-Bonet T."/>
            <person name="Raney B.J."/>
            <person name="Ingham P.W."/>
            <person name="Tay A."/>
            <person name="Hillier L.W."/>
            <person name="Minx P."/>
            <person name="Boehm T."/>
            <person name="Wilson R.K."/>
            <person name="Brenner S."/>
            <person name="Warren W.C."/>
        </authorList>
    </citation>
    <scope>NUCLEOTIDE SEQUENCE [LARGE SCALE GENOMIC DNA]</scope>
</reference>
<feature type="compositionally biased region" description="Low complexity" evidence="1">
    <location>
        <begin position="1"/>
        <end position="13"/>
    </location>
</feature>
<reference evidence="3" key="2">
    <citation type="journal article" date="2007" name="PLoS Biol.">
        <title>Survey sequencing and comparative analysis of the elephant shark (Callorhinchus milii) genome.</title>
        <authorList>
            <person name="Venkatesh B."/>
            <person name="Kirkness E.F."/>
            <person name="Loh Y.H."/>
            <person name="Halpern A.L."/>
            <person name="Lee A.P."/>
            <person name="Johnson J."/>
            <person name="Dandona N."/>
            <person name="Viswanathan L.D."/>
            <person name="Tay A."/>
            <person name="Venter J.C."/>
            <person name="Strausberg R.L."/>
            <person name="Brenner S."/>
        </authorList>
    </citation>
    <scope>NUCLEOTIDE SEQUENCE [LARGE SCALE GENOMIC DNA]</scope>
</reference>
<evidence type="ECO:0000313" key="2">
    <source>
        <dbReference type="Ensembl" id="ENSCMIP00000000744.1"/>
    </source>
</evidence>
<dbReference type="InParanoid" id="A0A4W3GRU4"/>
<feature type="region of interest" description="Disordered" evidence="1">
    <location>
        <begin position="1"/>
        <end position="26"/>
    </location>
</feature>
<keyword evidence="3" id="KW-1185">Reference proteome</keyword>
<reference evidence="2" key="4">
    <citation type="submission" date="2025-08" db="UniProtKB">
        <authorList>
            <consortium name="Ensembl"/>
        </authorList>
    </citation>
    <scope>IDENTIFICATION</scope>
</reference>
<evidence type="ECO:0000256" key="1">
    <source>
        <dbReference type="SAM" id="MobiDB-lite"/>
    </source>
</evidence>
<dbReference type="Ensembl" id="ENSCMIT00000000793.1">
    <property type="protein sequence ID" value="ENSCMIP00000000744.1"/>
    <property type="gene ID" value="ENSCMIG00000000517.1"/>
</dbReference>
<proteinExistence type="predicted"/>
<organism evidence="2 3">
    <name type="scientific">Callorhinchus milii</name>
    <name type="common">Ghost shark</name>
    <dbReference type="NCBI Taxonomy" id="7868"/>
    <lineage>
        <taxon>Eukaryota</taxon>
        <taxon>Metazoa</taxon>
        <taxon>Chordata</taxon>
        <taxon>Craniata</taxon>
        <taxon>Vertebrata</taxon>
        <taxon>Chondrichthyes</taxon>
        <taxon>Holocephali</taxon>
        <taxon>Chimaeriformes</taxon>
        <taxon>Callorhinchidae</taxon>
        <taxon>Callorhinchus</taxon>
    </lineage>
</organism>
<reference evidence="3" key="1">
    <citation type="journal article" date="2006" name="Science">
        <title>Ancient noncoding elements conserved in the human genome.</title>
        <authorList>
            <person name="Venkatesh B."/>
            <person name="Kirkness E.F."/>
            <person name="Loh Y.H."/>
            <person name="Halpern A.L."/>
            <person name="Lee A.P."/>
            <person name="Johnson J."/>
            <person name="Dandona N."/>
            <person name="Viswanathan L.D."/>
            <person name="Tay A."/>
            <person name="Venter J.C."/>
            <person name="Strausberg R.L."/>
            <person name="Brenner S."/>
        </authorList>
    </citation>
    <scope>NUCLEOTIDE SEQUENCE [LARGE SCALE GENOMIC DNA]</scope>
</reference>
<sequence length="82" mass="8300">PSSSTALAGSATAKPPPGAALPRRAQAVGSTVSHFAAVAFRQTEKLTKDAAKIKANIRLVLEALGELQGLGDVAEESGGEIF</sequence>
<accession>A0A4W3GRU4</accession>
<dbReference type="AlphaFoldDB" id="A0A4W3GRU4"/>
<dbReference type="Proteomes" id="UP000314986">
    <property type="component" value="Unassembled WGS sequence"/>
</dbReference>
<protein>
    <submittedName>
        <fullName evidence="2">Uncharacterized protein</fullName>
    </submittedName>
</protein>
<reference evidence="2" key="5">
    <citation type="submission" date="2025-09" db="UniProtKB">
        <authorList>
            <consortium name="Ensembl"/>
        </authorList>
    </citation>
    <scope>IDENTIFICATION</scope>
</reference>
<name>A0A4W3GRU4_CALMI</name>
<dbReference type="STRING" id="7868.ENSCMIP00000000744"/>
<evidence type="ECO:0000313" key="3">
    <source>
        <dbReference type="Proteomes" id="UP000314986"/>
    </source>
</evidence>